<dbReference type="GO" id="GO:0016810">
    <property type="term" value="F:hydrolase activity, acting on carbon-nitrogen (but not peptide) bonds"/>
    <property type="evidence" value="ECO:0007669"/>
    <property type="project" value="InterPro"/>
</dbReference>
<gene>
    <name evidence="4" type="ORF">E6K73_01400</name>
</gene>
<dbReference type="SUPFAM" id="SSF51556">
    <property type="entry name" value="Metallo-dependent hydrolases"/>
    <property type="match status" value="1"/>
</dbReference>
<dbReference type="InterPro" id="IPR011059">
    <property type="entry name" value="Metal-dep_hydrolase_composite"/>
</dbReference>
<dbReference type="Gene3D" id="2.30.40.10">
    <property type="entry name" value="Urease, subunit C, domain 1"/>
    <property type="match status" value="1"/>
</dbReference>
<dbReference type="Proteomes" id="UP000320184">
    <property type="component" value="Unassembled WGS sequence"/>
</dbReference>
<dbReference type="InterPro" id="IPR006680">
    <property type="entry name" value="Amidohydro-rel"/>
</dbReference>
<proteinExistence type="predicted"/>
<keyword evidence="1" id="KW-0378">Hydrolase</keyword>
<dbReference type="PANTHER" id="PTHR43794">
    <property type="entry name" value="AMINOHYDROLASE SSNA-RELATED"/>
    <property type="match status" value="1"/>
</dbReference>
<dbReference type="InterPro" id="IPR050287">
    <property type="entry name" value="MTA/SAH_deaminase"/>
</dbReference>
<feature type="region of interest" description="Disordered" evidence="2">
    <location>
        <begin position="1"/>
        <end position="79"/>
    </location>
</feature>
<comment type="caution">
    <text evidence="4">The sequence shown here is derived from an EMBL/GenBank/DDBJ whole genome shotgun (WGS) entry which is preliminary data.</text>
</comment>
<dbReference type="EMBL" id="VBOT01000018">
    <property type="protein sequence ID" value="TMQ53392.1"/>
    <property type="molecule type" value="Genomic_DNA"/>
</dbReference>
<reference evidence="4 5" key="1">
    <citation type="journal article" date="2019" name="Nat. Microbiol.">
        <title>Mediterranean grassland soil C-N compound turnover is dependent on rainfall and depth, and is mediated by genomically divergent microorganisms.</title>
        <authorList>
            <person name="Diamond S."/>
            <person name="Andeer P.F."/>
            <person name="Li Z."/>
            <person name="Crits-Christoph A."/>
            <person name="Burstein D."/>
            <person name="Anantharaman K."/>
            <person name="Lane K.R."/>
            <person name="Thomas B.C."/>
            <person name="Pan C."/>
            <person name="Northen T.R."/>
            <person name="Banfield J.F."/>
        </authorList>
    </citation>
    <scope>NUCLEOTIDE SEQUENCE [LARGE SCALE GENOMIC DNA]</scope>
    <source>
        <strain evidence="4">WS_3</strain>
    </source>
</reference>
<evidence type="ECO:0000313" key="5">
    <source>
        <dbReference type="Proteomes" id="UP000320184"/>
    </source>
</evidence>
<organism evidence="4 5">
    <name type="scientific">Eiseniibacteriota bacterium</name>
    <dbReference type="NCBI Taxonomy" id="2212470"/>
    <lineage>
        <taxon>Bacteria</taxon>
        <taxon>Candidatus Eiseniibacteriota</taxon>
    </lineage>
</organism>
<dbReference type="Gene3D" id="3.20.20.140">
    <property type="entry name" value="Metal-dependent hydrolases"/>
    <property type="match status" value="1"/>
</dbReference>
<dbReference type="InterPro" id="IPR032466">
    <property type="entry name" value="Metal_Hydrolase"/>
</dbReference>
<evidence type="ECO:0000313" key="4">
    <source>
        <dbReference type="EMBL" id="TMQ53392.1"/>
    </source>
</evidence>
<name>A0A538SPU1_UNCEI</name>
<dbReference type="Pfam" id="PF01979">
    <property type="entry name" value="Amidohydro_1"/>
    <property type="match status" value="1"/>
</dbReference>
<evidence type="ECO:0000256" key="1">
    <source>
        <dbReference type="ARBA" id="ARBA00022801"/>
    </source>
</evidence>
<feature type="domain" description="Amidohydrolase-related" evidence="3">
    <location>
        <begin position="138"/>
        <end position="262"/>
    </location>
</feature>
<dbReference type="SUPFAM" id="SSF51338">
    <property type="entry name" value="Composite domain of metallo-dependent hydrolases"/>
    <property type="match status" value="1"/>
</dbReference>
<feature type="compositionally biased region" description="Low complexity" evidence="2">
    <location>
        <begin position="7"/>
        <end position="31"/>
    </location>
</feature>
<accession>A0A538SPU1</accession>
<dbReference type="PANTHER" id="PTHR43794:SF11">
    <property type="entry name" value="AMIDOHYDROLASE-RELATED DOMAIN-CONTAINING PROTEIN"/>
    <property type="match status" value="1"/>
</dbReference>
<dbReference type="AlphaFoldDB" id="A0A538SPU1"/>
<evidence type="ECO:0000259" key="3">
    <source>
        <dbReference type="Pfam" id="PF01979"/>
    </source>
</evidence>
<evidence type="ECO:0000256" key="2">
    <source>
        <dbReference type="SAM" id="MobiDB-lite"/>
    </source>
</evidence>
<sequence length="468" mass="49682">MSRAPISPRTRTGTPTRPSCTRRGSRTSGSPWCRGASSTAMAPGRRSTPSGRPQSHGPRPVACEAGSRPGRPGEGDPGAEGLLVIIGPCTVFTGGAEPAVIEEAAVRVVGGHIAQLGPAGNLASGHPDETLWPARGRVLMPGFVNTHAHLARHLARGLGLRHPEEWKRYERALSWEDVRAGVRAALVEGVRHGITTVCDFHRSGSWLDASLRAVVDAARNVGVRVATCRGAAEDDTAYERRFAAEESRELAGELEKQREGKLRGMVGVQASTLGGIELLIGDAFEVAGDRMALHVDLALDLTPAERWRGRRAWRETALPSLWAHAETAPRELVAAARERGDVISAAGLGSPATLAREADLAWGTDAGVNALPVPHATSAWLFDARQYRTLFVNGPRWAARHFGCGLGEIAPGAPADLLLADYRPATELSSRTLMEHLGAGLLRAPVSGVMVSGEILMDNGVLVSADER</sequence>
<protein>
    <recommendedName>
        <fullName evidence="3">Amidohydrolase-related domain-containing protein</fullName>
    </recommendedName>
</protein>